<evidence type="ECO:0000313" key="3">
    <source>
        <dbReference type="Proteomes" id="UP001108025"/>
    </source>
</evidence>
<proteinExistence type="predicted"/>
<gene>
    <name evidence="2" type="ORF">LO744_17200</name>
</gene>
<keyword evidence="1" id="KW-0812">Transmembrane</keyword>
<dbReference type="RefSeq" id="WP_230671555.1">
    <property type="nucleotide sequence ID" value="NZ_JAJNAY010000002.1"/>
</dbReference>
<feature type="transmembrane region" description="Helical" evidence="1">
    <location>
        <begin position="105"/>
        <end position="125"/>
    </location>
</feature>
<comment type="caution">
    <text evidence="2">The sequence shown here is derived from an EMBL/GenBank/DDBJ whole genome shotgun (WGS) entry which is preliminary data.</text>
</comment>
<dbReference type="EMBL" id="JAJNAY010000002">
    <property type="protein sequence ID" value="MCD1118578.1"/>
    <property type="molecule type" value="Genomic_DNA"/>
</dbReference>
<dbReference type="Proteomes" id="UP001108025">
    <property type="component" value="Unassembled WGS sequence"/>
</dbReference>
<evidence type="ECO:0000313" key="2">
    <source>
        <dbReference type="EMBL" id="MCD1118578.1"/>
    </source>
</evidence>
<accession>A0A9Q3V2U1</accession>
<keyword evidence="1" id="KW-1133">Transmembrane helix</keyword>
<reference evidence="2" key="1">
    <citation type="submission" date="2021-11" db="EMBL/GenBank/DDBJ databases">
        <title>Description of novel Chryseobacterium species.</title>
        <authorList>
            <person name="Saticioglu I.B."/>
            <person name="Ay H."/>
            <person name="Altun S."/>
            <person name="Duman M."/>
        </authorList>
    </citation>
    <scope>NUCLEOTIDE SEQUENCE</scope>
    <source>
        <strain evidence="2">C-17</strain>
    </source>
</reference>
<feature type="transmembrane region" description="Helical" evidence="1">
    <location>
        <begin position="68"/>
        <end position="85"/>
    </location>
</feature>
<dbReference type="AlphaFoldDB" id="A0A9Q3V2U1"/>
<organism evidence="2 3">
    <name type="scientific">Chryseobacterium turcicum</name>
    <dbReference type="NCBI Taxonomy" id="2898076"/>
    <lineage>
        <taxon>Bacteria</taxon>
        <taxon>Pseudomonadati</taxon>
        <taxon>Bacteroidota</taxon>
        <taxon>Flavobacteriia</taxon>
        <taxon>Flavobacteriales</taxon>
        <taxon>Weeksellaceae</taxon>
        <taxon>Chryseobacterium group</taxon>
        <taxon>Chryseobacterium</taxon>
    </lineage>
</organism>
<name>A0A9Q3V2U1_9FLAO</name>
<protein>
    <submittedName>
        <fullName evidence="2">Uncharacterized protein</fullName>
    </submittedName>
</protein>
<feature type="transmembrane region" description="Helical" evidence="1">
    <location>
        <begin position="38"/>
        <end position="61"/>
    </location>
</feature>
<sequence length="137" mass="15844">MKNIFLSLVIFVVMSLLHVQFTEWTIKYLKLPGGDFGMYSIALLIFCSIITAIGLVTVIIFRKNYDSILKIAVLFEAIYWVFLIFSGNNPFLYLSDSKNENLLMVMMYSNSIIIFLLMFPVHLLYSKIILSKNKKLP</sequence>
<keyword evidence="1" id="KW-0472">Membrane</keyword>
<keyword evidence="3" id="KW-1185">Reference proteome</keyword>
<evidence type="ECO:0000256" key="1">
    <source>
        <dbReference type="SAM" id="Phobius"/>
    </source>
</evidence>